<keyword evidence="7" id="KW-1005">Bacterial flagellum biogenesis</keyword>
<dbReference type="GO" id="GO:0009288">
    <property type="term" value="C:bacterial-type flagellum"/>
    <property type="evidence" value="ECO:0007669"/>
    <property type="project" value="InterPro"/>
</dbReference>
<dbReference type="GeneID" id="57361124"/>
<dbReference type="AlphaFoldDB" id="A0A161ZUF2"/>
<keyword evidence="8" id="KW-0653">Protein transport</keyword>
<comment type="subcellular location">
    <subcellularLocation>
        <location evidence="2">Cytoplasm</location>
    </subcellularLocation>
</comment>
<dbReference type="InterPro" id="IPR051472">
    <property type="entry name" value="T3SS_Stator/FliH"/>
</dbReference>
<feature type="domain" description="Flagellar assembly protein FliH/Type III secretion system HrpE" evidence="10">
    <location>
        <begin position="137"/>
        <end position="261"/>
    </location>
</feature>
<evidence type="ECO:0000256" key="2">
    <source>
        <dbReference type="ARBA" id="ARBA00004496"/>
    </source>
</evidence>
<evidence type="ECO:0000256" key="3">
    <source>
        <dbReference type="ARBA" id="ARBA00006602"/>
    </source>
</evidence>
<evidence type="ECO:0000256" key="6">
    <source>
        <dbReference type="ARBA" id="ARBA00022490"/>
    </source>
</evidence>
<evidence type="ECO:0000256" key="7">
    <source>
        <dbReference type="ARBA" id="ARBA00022795"/>
    </source>
</evidence>
<dbReference type="GO" id="GO:0015031">
    <property type="term" value="P:protein transport"/>
    <property type="evidence" value="ECO:0007669"/>
    <property type="project" value="UniProtKB-KW"/>
</dbReference>
<keyword evidence="9" id="KW-1006">Bacterial flagellum protein export</keyword>
<dbReference type="PANTHER" id="PTHR34982:SF1">
    <property type="entry name" value="FLAGELLAR ASSEMBLY PROTEIN FLIH"/>
    <property type="match status" value="1"/>
</dbReference>
<evidence type="ECO:0000256" key="4">
    <source>
        <dbReference type="ARBA" id="ARBA00016507"/>
    </source>
</evidence>
<keyword evidence="6" id="KW-0963">Cytoplasm</keyword>
<evidence type="ECO:0000313" key="12">
    <source>
        <dbReference type="Proteomes" id="UP000076643"/>
    </source>
</evidence>
<protein>
    <recommendedName>
        <fullName evidence="4">Flagellar assembly protein FliH</fullName>
    </recommendedName>
</protein>
<dbReference type="GO" id="GO:0044781">
    <property type="term" value="P:bacterial-type flagellum organization"/>
    <property type="evidence" value="ECO:0007669"/>
    <property type="project" value="UniProtKB-KW"/>
</dbReference>
<evidence type="ECO:0000256" key="1">
    <source>
        <dbReference type="ARBA" id="ARBA00003041"/>
    </source>
</evidence>
<evidence type="ECO:0000256" key="8">
    <source>
        <dbReference type="ARBA" id="ARBA00022927"/>
    </source>
</evidence>
<dbReference type="GO" id="GO:0003774">
    <property type="term" value="F:cytoskeletal motor activity"/>
    <property type="evidence" value="ECO:0007669"/>
    <property type="project" value="InterPro"/>
</dbReference>
<name>A0A161ZUF2_9GAMM</name>
<gene>
    <name evidence="11" type="ORF">N475_20820</name>
</gene>
<dbReference type="RefSeq" id="WP_063356979.1">
    <property type="nucleotide sequence ID" value="NZ_AQHB01000016.1"/>
</dbReference>
<dbReference type="PRINTS" id="PR01003">
    <property type="entry name" value="FLGFLIH"/>
</dbReference>
<dbReference type="GO" id="GO:0005829">
    <property type="term" value="C:cytosol"/>
    <property type="evidence" value="ECO:0007669"/>
    <property type="project" value="TreeGrafter"/>
</dbReference>
<dbReference type="EMBL" id="AUYB01000126">
    <property type="protein sequence ID" value="KZN32966.1"/>
    <property type="molecule type" value="Genomic_DNA"/>
</dbReference>
<sequence length="273" mass="30589">MSEPKLYRGKPLHGEAVDSLLEHVEDWPIPNVKEDLSGLAGRSTAMGTPLEELYTKTERQAEPETVEPEIPTLTLEELEQIRQDAYEEGLKQGHEQGYIEGFEKGAKEGNEAGLKEGVEVGKQQGLEDAKPLIEERLHMLSGLIDKINAPLQQVDEACEKQLIQLVSLLTQQITFHELRTNPELILQALKKGLDALPISDVQLKVHLHPEDLSLVEEAYGSEMLQKQRWQLIPEPTLERGGCEIKSPISSIDLTVKNRLTEILEKFLHDSGIS</sequence>
<keyword evidence="5" id="KW-0813">Transport</keyword>
<dbReference type="InterPro" id="IPR000563">
    <property type="entry name" value="Flag_FliH"/>
</dbReference>
<evidence type="ECO:0000313" key="11">
    <source>
        <dbReference type="EMBL" id="KZN32966.1"/>
    </source>
</evidence>
<dbReference type="Proteomes" id="UP000076643">
    <property type="component" value="Unassembled WGS sequence"/>
</dbReference>
<comment type="caution">
    <text evidence="11">The sequence shown here is derived from an EMBL/GenBank/DDBJ whole genome shotgun (WGS) entry which is preliminary data.</text>
</comment>
<proteinExistence type="inferred from homology"/>
<dbReference type="PATRIC" id="fig|1365250.3.peg.3995"/>
<evidence type="ECO:0000256" key="5">
    <source>
        <dbReference type="ARBA" id="ARBA00022448"/>
    </source>
</evidence>
<keyword evidence="12" id="KW-1185">Reference proteome</keyword>
<comment type="similarity">
    <text evidence="3">Belongs to the FliH family.</text>
</comment>
<dbReference type="STRING" id="43657.S4054249_06380"/>
<dbReference type="NCBIfam" id="NF004270">
    <property type="entry name" value="PRK05687.2-1"/>
    <property type="match status" value="1"/>
</dbReference>
<reference evidence="11 12" key="1">
    <citation type="submission" date="2013-07" db="EMBL/GenBank/DDBJ databases">
        <title>Comparative Genomic and Metabolomic Analysis of Twelve Strains of Pseudoalteromonas luteoviolacea.</title>
        <authorList>
            <person name="Vynne N.G."/>
            <person name="Mansson M."/>
            <person name="Gram L."/>
        </authorList>
    </citation>
    <scope>NUCLEOTIDE SEQUENCE [LARGE SCALE GENOMIC DNA]</scope>
    <source>
        <strain evidence="11 12">DSM 6061</strain>
    </source>
</reference>
<dbReference type="PANTHER" id="PTHR34982">
    <property type="entry name" value="YOP PROTEINS TRANSLOCATION PROTEIN L"/>
    <property type="match status" value="1"/>
</dbReference>
<evidence type="ECO:0000259" key="10">
    <source>
        <dbReference type="Pfam" id="PF02108"/>
    </source>
</evidence>
<dbReference type="InterPro" id="IPR018035">
    <property type="entry name" value="Flagellar_FliH/T3SS_HrpE"/>
</dbReference>
<evidence type="ECO:0000256" key="9">
    <source>
        <dbReference type="ARBA" id="ARBA00023225"/>
    </source>
</evidence>
<comment type="function">
    <text evidence="1">Needed for flagellar regrowth and assembly.</text>
</comment>
<organism evidence="11 12">
    <name type="scientific">Pseudoalteromonas luteoviolacea DSM 6061</name>
    <dbReference type="NCBI Taxonomy" id="1365250"/>
    <lineage>
        <taxon>Bacteria</taxon>
        <taxon>Pseudomonadati</taxon>
        <taxon>Pseudomonadota</taxon>
        <taxon>Gammaproteobacteria</taxon>
        <taxon>Alteromonadales</taxon>
        <taxon>Pseudoalteromonadaceae</taxon>
        <taxon>Pseudoalteromonas</taxon>
    </lineage>
</organism>
<dbReference type="GO" id="GO:0071973">
    <property type="term" value="P:bacterial-type flagellum-dependent cell motility"/>
    <property type="evidence" value="ECO:0007669"/>
    <property type="project" value="InterPro"/>
</dbReference>
<dbReference type="Pfam" id="PF02108">
    <property type="entry name" value="FliH"/>
    <property type="match status" value="1"/>
</dbReference>
<accession>A0A161ZUF2</accession>